<dbReference type="PATRIC" id="fig|162209.4.peg.5168"/>
<dbReference type="AlphaFoldDB" id="A0A0U2WCG0"/>
<evidence type="ECO:0000313" key="5">
    <source>
        <dbReference type="EMBL" id="ALS25157.1"/>
    </source>
</evidence>
<dbReference type="GO" id="GO:0005524">
    <property type="term" value="F:ATP binding"/>
    <property type="evidence" value="ECO:0007669"/>
    <property type="project" value="InterPro"/>
</dbReference>
<dbReference type="PROSITE" id="PS00681">
    <property type="entry name" value="CHAPERONINS_CPN10"/>
    <property type="match status" value="1"/>
</dbReference>
<dbReference type="NCBIfam" id="NF001531">
    <property type="entry name" value="PRK00364.2-2"/>
    <property type="match status" value="1"/>
</dbReference>
<dbReference type="GO" id="GO:0051082">
    <property type="term" value="F:unfolded protein binding"/>
    <property type="evidence" value="ECO:0007669"/>
    <property type="project" value="TreeGrafter"/>
</dbReference>
<evidence type="ECO:0000256" key="4">
    <source>
        <dbReference type="RuleBase" id="RU000535"/>
    </source>
</evidence>
<dbReference type="NCBIfam" id="NF001534">
    <property type="entry name" value="PRK00364.2-5"/>
    <property type="match status" value="1"/>
</dbReference>
<organism evidence="5 6">
    <name type="scientific">Paenibacillus naphthalenovorans</name>
    <dbReference type="NCBI Taxonomy" id="162209"/>
    <lineage>
        <taxon>Bacteria</taxon>
        <taxon>Bacillati</taxon>
        <taxon>Bacillota</taxon>
        <taxon>Bacilli</taxon>
        <taxon>Bacillales</taxon>
        <taxon>Paenibacillaceae</taxon>
        <taxon>Paenibacillus</taxon>
    </lineage>
</organism>
<name>A0A0U2WCG0_9BACL</name>
<dbReference type="HAMAP" id="MF_00580">
    <property type="entry name" value="CH10"/>
    <property type="match status" value="1"/>
</dbReference>
<dbReference type="InterPro" id="IPR018369">
    <property type="entry name" value="Chaprnonin_Cpn10_CS"/>
</dbReference>
<dbReference type="RefSeq" id="WP_062410585.1">
    <property type="nucleotide sequence ID" value="NZ_BJCS01000009.1"/>
</dbReference>
<dbReference type="PANTHER" id="PTHR10772:SF58">
    <property type="entry name" value="CO-CHAPERONIN GROES"/>
    <property type="match status" value="1"/>
</dbReference>
<sequence>MLKPLGDRVVIEPQKQEEVTAGGIVLPEKAKEKPVQGKIVAVGRGRIEKGNVIPLDVHEGDLVLYSKYAGTEIKVEQKNYLVLRESDILAILEPSGQKELVTHG</sequence>
<comment type="subunit">
    <text evidence="3">Heptamer of 7 subunits arranged in a ring. Interacts with the chaperonin GroEL.</text>
</comment>
<dbReference type="NCBIfam" id="NF001533">
    <property type="entry name" value="PRK00364.2-4"/>
    <property type="match status" value="1"/>
</dbReference>
<keyword evidence="6" id="KW-1185">Reference proteome</keyword>
<protein>
    <recommendedName>
        <fullName evidence="3">Co-chaperonin GroES</fullName>
    </recommendedName>
    <alternativeName>
        <fullName evidence="3">10 kDa chaperonin</fullName>
    </alternativeName>
    <alternativeName>
        <fullName evidence="3">Chaperonin-10</fullName>
        <shortName evidence="3">Cpn10</shortName>
    </alternativeName>
</protein>
<dbReference type="InterPro" id="IPR011032">
    <property type="entry name" value="GroES-like_sf"/>
</dbReference>
<dbReference type="KEGG" id="pnp:IJ22_48950"/>
<dbReference type="Gene3D" id="2.30.33.40">
    <property type="entry name" value="GroES chaperonin"/>
    <property type="match status" value="1"/>
</dbReference>
<dbReference type="CDD" id="cd00320">
    <property type="entry name" value="cpn10"/>
    <property type="match status" value="1"/>
</dbReference>
<dbReference type="GO" id="GO:0044183">
    <property type="term" value="F:protein folding chaperone"/>
    <property type="evidence" value="ECO:0007669"/>
    <property type="project" value="InterPro"/>
</dbReference>
<dbReference type="FunFam" id="2.30.33.40:FF:000001">
    <property type="entry name" value="10 kDa chaperonin"/>
    <property type="match status" value="1"/>
</dbReference>
<dbReference type="GO" id="GO:0005737">
    <property type="term" value="C:cytoplasm"/>
    <property type="evidence" value="ECO:0007669"/>
    <property type="project" value="UniProtKB-SubCell"/>
</dbReference>
<evidence type="ECO:0000256" key="3">
    <source>
        <dbReference type="HAMAP-Rule" id="MF_00580"/>
    </source>
</evidence>
<dbReference type="STRING" id="162209.IJ22_48950"/>
<reference evidence="6" key="1">
    <citation type="submission" date="2015-12" db="EMBL/GenBank/DDBJ databases">
        <title>Complete genome sequences of two moderately thermophilic Paenibacillus species.</title>
        <authorList>
            <person name="Butler R.III."/>
            <person name="Wang J."/>
            <person name="Stark B.C."/>
            <person name="Pombert J.-F."/>
        </authorList>
    </citation>
    <scope>NUCLEOTIDE SEQUENCE [LARGE SCALE GENOMIC DNA]</scope>
    <source>
        <strain evidence="6">32O-Y</strain>
    </source>
</reference>
<evidence type="ECO:0000256" key="2">
    <source>
        <dbReference type="ARBA" id="ARBA00023186"/>
    </source>
</evidence>
<proteinExistence type="inferred from homology"/>
<evidence type="ECO:0000256" key="1">
    <source>
        <dbReference type="ARBA" id="ARBA00006975"/>
    </source>
</evidence>
<dbReference type="Pfam" id="PF00166">
    <property type="entry name" value="Cpn10"/>
    <property type="match status" value="1"/>
</dbReference>
<keyword evidence="2 3" id="KW-0143">Chaperone</keyword>
<keyword evidence="3" id="KW-0963">Cytoplasm</keyword>
<dbReference type="InterPro" id="IPR020818">
    <property type="entry name" value="Chaperonin_GroES"/>
</dbReference>
<dbReference type="OrthoDB" id="9806791at2"/>
<comment type="similarity">
    <text evidence="1 3 4">Belongs to the GroES chaperonin family.</text>
</comment>
<dbReference type="EMBL" id="CP013652">
    <property type="protein sequence ID" value="ALS25157.1"/>
    <property type="molecule type" value="Genomic_DNA"/>
</dbReference>
<comment type="subcellular location">
    <subcellularLocation>
        <location evidence="3">Cytoplasm</location>
    </subcellularLocation>
</comment>
<gene>
    <name evidence="3" type="primary">groES</name>
    <name evidence="3" type="synonym">groS</name>
    <name evidence="5" type="ORF">IJ22_48950</name>
</gene>
<dbReference type="PANTHER" id="PTHR10772">
    <property type="entry name" value="10 KDA HEAT SHOCK PROTEIN"/>
    <property type="match status" value="1"/>
</dbReference>
<dbReference type="GO" id="GO:0051087">
    <property type="term" value="F:protein-folding chaperone binding"/>
    <property type="evidence" value="ECO:0007669"/>
    <property type="project" value="TreeGrafter"/>
</dbReference>
<evidence type="ECO:0000313" key="6">
    <source>
        <dbReference type="Proteomes" id="UP000061660"/>
    </source>
</evidence>
<dbReference type="SUPFAM" id="SSF50129">
    <property type="entry name" value="GroES-like"/>
    <property type="match status" value="1"/>
</dbReference>
<accession>A0A0U2WCG0</accession>
<dbReference type="InterPro" id="IPR037124">
    <property type="entry name" value="Chaperonin_GroES_sf"/>
</dbReference>
<dbReference type="PRINTS" id="PR00297">
    <property type="entry name" value="CHAPERONIN10"/>
</dbReference>
<comment type="function">
    <text evidence="3 4">Together with the chaperonin GroEL, plays an essential role in assisting protein folding. The GroEL-GroES system forms a nano-cage that allows encapsulation of the non-native substrate proteins and provides a physical environment optimized to promote and accelerate protein folding. GroES binds to the apical surface of the GroEL ring, thereby capping the opening of the GroEL channel.</text>
</comment>
<dbReference type="Proteomes" id="UP000061660">
    <property type="component" value="Chromosome"/>
</dbReference>
<reference evidence="5 6" key="2">
    <citation type="journal article" date="2016" name="Genome Announc.">
        <title>Complete Genome Sequences of Two Interactive Moderate Thermophiles, Paenibacillus napthalenovorans 32O-Y and Paenibacillus sp. 32O-W.</title>
        <authorList>
            <person name="Butler R.R.III."/>
            <person name="Wang J."/>
            <person name="Stark B.C."/>
            <person name="Pombert J.F."/>
        </authorList>
    </citation>
    <scope>NUCLEOTIDE SEQUENCE [LARGE SCALE GENOMIC DNA]</scope>
    <source>
        <strain evidence="5 6">32O-Y</strain>
    </source>
</reference>
<dbReference type="GO" id="GO:0046872">
    <property type="term" value="F:metal ion binding"/>
    <property type="evidence" value="ECO:0007669"/>
    <property type="project" value="TreeGrafter"/>
</dbReference>
<dbReference type="SMART" id="SM00883">
    <property type="entry name" value="Cpn10"/>
    <property type="match status" value="1"/>
</dbReference>